<feature type="region of interest" description="Disordered" evidence="2">
    <location>
        <begin position="63"/>
        <end position="95"/>
    </location>
</feature>
<protein>
    <submittedName>
        <fullName evidence="5">J domain-containing protein</fullName>
    </submittedName>
</protein>
<keyword evidence="1" id="KW-0175">Coiled coil</keyword>
<evidence type="ECO:0000256" key="2">
    <source>
        <dbReference type="SAM" id="MobiDB-lite"/>
    </source>
</evidence>
<evidence type="ECO:0000259" key="4">
    <source>
        <dbReference type="PROSITE" id="PS50076"/>
    </source>
</evidence>
<dbReference type="PANTHER" id="PTHR43948:SF10">
    <property type="entry name" value="MRJ, ISOFORM E"/>
    <property type="match status" value="1"/>
</dbReference>
<keyword evidence="3" id="KW-0472">Membrane</keyword>
<dbReference type="InterPro" id="IPR036869">
    <property type="entry name" value="J_dom_sf"/>
</dbReference>
<evidence type="ECO:0000256" key="1">
    <source>
        <dbReference type="SAM" id="Coils"/>
    </source>
</evidence>
<dbReference type="EMBL" id="JAYMFH010000001">
    <property type="protein sequence ID" value="MEC4293814.1"/>
    <property type="molecule type" value="Genomic_DNA"/>
</dbReference>
<dbReference type="Proteomes" id="UP001343724">
    <property type="component" value="Unassembled WGS sequence"/>
</dbReference>
<feature type="domain" description="J" evidence="4">
    <location>
        <begin position="5"/>
        <end position="78"/>
    </location>
</feature>
<gene>
    <name evidence="5" type="ORF">VJ920_00635</name>
</gene>
<dbReference type="PROSITE" id="PS50076">
    <property type="entry name" value="DNAJ_2"/>
    <property type="match status" value="1"/>
</dbReference>
<evidence type="ECO:0000313" key="6">
    <source>
        <dbReference type="Proteomes" id="UP001343724"/>
    </source>
</evidence>
<dbReference type="Pfam" id="PF00226">
    <property type="entry name" value="DnaJ"/>
    <property type="match status" value="1"/>
</dbReference>
<evidence type="ECO:0000256" key="3">
    <source>
        <dbReference type="SAM" id="Phobius"/>
    </source>
</evidence>
<name>A0ABU6IW73_9ACTN</name>
<dbReference type="PANTHER" id="PTHR43948">
    <property type="entry name" value="DNAJ HOMOLOG SUBFAMILY B"/>
    <property type="match status" value="1"/>
</dbReference>
<dbReference type="PRINTS" id="PR00625">
    <property type="entry name" value="JDOMAIN"/>
</dbReference>
<organism evidence="5 6">
    <name type="scientific">Adlercreutzia shanghongiae</name>
    <dbReference type="NCBI Taxonomy" id="3111773"/>
    <lineage>
        <taxon>Bacteria</taxon>
        <taxon>Bacillati</taxon>
        <taxon>Actinomycetota</taxon>
        <taxon>Coriobacteriia</taxon>
        <taxon>Eggerthellales</taxon>
        <taxon>Eggerthellaceae</taxon>
        <taxon>Adlercreutzia</taxon>
    </lineage>
</organism>
<dbReference type="SUPFAM" id="SSF46565">
    <property type="entry name" value="Chaperone J-domain"/>
    <property type="match status" value="1"/>
</dbReference>
<dbReference type="Gene3D" id="1.10.287.110">
    <property type="entry name" value="DnaJ domain"/>
    <property type="match status" value="1"/>
</dbReference>
<dbReference type="RefSeq" id="WP_326454131.1">
    <property type="nucleotide sequence ID" value="NZ_JAYMFH010000001.1"/>
</dbReference>
<feature type="transmembrane region" description="Helical" evidence="3">
    <location>
        <begin position="162"/>
        <end position="182"/>
    </location>
</feature>
<dbReference type="InterPro" id="IPR001623">
    <property type="entry name" value="DnaJ_domain"/>
</dbReference>
<keyword evidence="3" id="KW-1133">Transmembrane helix</keyword>
<feature type="coiled-coil region" evidence="1">
    <location>
        <begin position="181"/>
        <end position="211"/>
    </location>
</feature>
<evidence type="ECO:0000313" key="5">
    <source>
        <dbReference type="EMBL" id="MEC4293814.1"/>
    </source>
</evidence>
<dbReference type="SMART" id="SM00271">
    <property type="entry name" value="DnaJ"/>
    <property type="match status" value="1"/>
</dbReference>
<proteinExistence type="predicted"/>
<dbReference type="CDD" id="cd06257">
    <property type="entry name" value="DnaJ"/>
    <property type="match status" value="1"/>
</dbReference>
<reference evidence="5 6" key="1">
    <citation type="submission" date="2024-01" db="EMBL/GenBank/DDBJ databases">
        <title>novel species in genus Adlercreutzia.</title>
        <authorList>
            <person name="Liu X."/>
        </authorList>
    </citation>
    <scope>NUCLEOTIDE SEQUENCE [LARGE SCALE GENOMIC DNA]</scope>
    <source>
        <strain evidence="5 6">R22</strain>
    </source>
</reference>
<sequence>MNRTEALHILGLDDGATADDIKIAYRETVQILHPDKFAGNEKLQSRATEQFKRLQEAYDLLSASTGGRGGRSARRGSGSGSASASDSAGDRAARSWTEVEDGVEVEYLTEAEIKARLAGIAAARAQLVAQRDTVSDERRNGLAMAAIGAIATLLTIRRPFGILGMIAAVAGTATVWGIIQFLGAQRNLNTLNDHLAKLTEERREYEALLDE</sequence>
<keyword evidence="3" id="KW-0812">Transmembrane</keyword>
<keyword evidence="6" id="KW-1185">Reference proteome</keyword>
<comment type="caution">
    <text evidence="5">The sequence shown here is derived from an EMBL/GenBank/DDBJ whole genome shotgun (WGS) entry which is preliminary data.</text>
</comment>
<accession>A0ABU6IW73</accession>